<dbReference type="InterPro" id="IPR012334">
    <property type="entry name" value="Pectin_lyas_fold"/>
</dbReference>
<evidence type="ECO:0000313" key="2">
    <source>
        <dbReference type="Proteomes" id="UP000663942"/>
    </source>
</evidence>
<organism evidence="1 2">
    <name type="scientific">Brevundimonas pondensis</name>
    <dbReference type="NCBI Taxonomy" id="2774189"/>
    <lineage>
        <taxon>Bacteria</taxon>
        <taxon>Pseudomonadati</taxon>
        <taxon>Pseudomonadota</taxon>
        <taxon>Alphaproteobacteria</taxon>
        <taxon>Caulobacterales</taxon>
        <taxon>Caulobacteraceae</taxon>
        <taxon>Brevundimonas</taxon>
    </lineage>
</organism>
<sequence>MMASGRIIIPNYMPALDINGAPVAGAKIYFFLNETTTLQAVYTTDALNVAHPNPVIADAAGVFPSLFADLNAVYTIAIRDADDVPIGGLRDVNGIQAAESTNIKADRDGSNLSEEEAESFVENLGLASRVYLSPLSYGAAGDGTSNDTTAWLAVIAAAKSTGLPIDGGNKLYGVNFGFFNGGLPGLGANFTIRNARFKDLNPNQTTGTSRTLQFSGAGASSTDWIVLDNVKIDRNGGSSDTVLHSNVGVEISHVGWARVTGLEAFGNNAGELIRFEKVGLVTGDVYAHDGFYVHTTQTNDTVEGVVLVDIETAFFAAKVARLGRTDRTTVERSRYSRGVTLDRVRNGVIQVHVEQVDQGVDFSGYGSTRAKVTGVVRHCFNNGVKLAHAHYRDNISGLNIEHCGRYGVVIGGPTDTEGQPYQQQVRVSGLVISETGSNGYYKDIGSPTMGVGLDRNSGNPLRASFPKDVVVEGNVIASHVGSVVVSRTGGDLTMADGSFPVTKGKPVTFTSAGALPTGLTAGVTYWLGWDELGLTVRVATSYINALDGVFLTLSGGSGVHTMAGKSFMDYGGFVDGAAVKDRAAPNWFRNNVVRGATVSASTGFAGTFAYVPTDENQTLADNTWTDVIPNGNSPGGDFIAKVDPGALYNASTGAFTLAEGLWDVSGVVAFSPNATGIRDSRLVLDTGSGYKSLWAPRRILPQDGSNPADVPVSERVRVPSGGATLKVQSRQASGGGALNTHVNTRLSVQKIG</sequence>
<dbReference type="EMBL" id="CP062006">
    <property type="protein sequence ID" value="QTC87915.1"/>
    <property type="molecule type" value="Genomic_DNA"/>
</dbReference>
<gene>
    <name evidence="1" type="ORF">IFE19_00425</name>
</gene>
<proteinExistence type="predicted"/>
<dbReference type="Gene3D" id="2.160.20.10">
    <property type="entry name" value="Single-stranded right-handed beta-helix, Pectin lyase-like"/>
    <property type="match status" value="1"/>
</dbReference>
<dbReference type="InterPro" id="IPR011050">
    <property type="entry name" value="Pectin_lyase_fold/virulence"/>
</dbReference>
<evidence type="ECO:0000313" key="1">
    <source>
        <dbReference type="EMBL" id="QTC87915.1"/>
    </source>
</evidence>
<accession>A0ABX7SNJ9</accession>
<dbReference type="Proteomes" id="UP000663942">
    <property type="component" value="Chromosome"/>
</dbReference>
<dbReference type="SUPFAM" id="SSF51126">
    <property type="entry name" value="Pectin lyase-like"/>
    <property type="match status" value="1"/>
</dbReference>
<dbReference type="RefSeq" id="WP_207824702.1">
    <property type="nucleotide sequence ID" value="NZ_CP062006.1"/>
</dbReference>
<keyword evidence="2" id="KW-1185">Reference proteome</keyword>
<name>A0ABX7SNJ9_9CAUL</name>
<reference evidence="1 2" key="1">
    <citation type="submission" date="2020-09" db="EMBL/GenBank/DDBJ databases">
        <title>Brevundimonas sp. LVF1 isolated from an oligotrophic pond in Goettingen, Germany.</title>
        <authorList>
            <person name="Friedrich I."/>
            <person name="Klassen A."/>
            <person name="Neubauer H."/>
            <person name="Schneider D."/>
            <person name="Hertel R."/>
            <person name="Daniel R."/>
        </authorList>
    </citation>
    <scope>NUCLEOTIDE SEQUENCE [LARGE SCALE GENOMIC DNA]</scope>
    <source>
        <strain evidence="1 2">LVF1</strain>
    </source>
</reference>
<protein>
    <recommendedName>
        <fullName evidence="3">Right-handed parallel beta-helix repeat-containing protein</fullName>
    </recommendedName>
</protein>
<evidence type="ECO:0008006" key="3">
    <source>
        <dbReference type="Google" id="ProtNLM"/>
    </source>
</evidence>